<evidence type="ECO:0000313" key="3">
    <source>
        <dbReference type="Proteomes" id="UP000269721"/>
    </source>
</evidence>
<feature type="compositionally biased region" description="Low complexity" evidence="1">
    <location>
        <begin position="30"/>
        <end position="92"/>
    </location>
</feature>
<reference evidence="3" key="1">
    <citation type="journal article" date="2018" name="Nat. Microbiol.">
        <title>Leveraging single-cell genomics to expand the fungal tree of life.</title>
        <authorList>
            <person name="Ahrendt S.R."/>
            <person name="Quandt C.A."/>
            <person name="Ciobanu D."/>
            <person name="Clum A."/>
            <person name="Salamov A."/>
            <person name="Andreopoulos B."/>
            <person name="Cheng J.F."/>
            <person name="Woyke T."/>
            <person name="Pelin A."/>
            <person name="Henrissat B."/>
            <person name="Reynolds N.K."/>
            <person name="Benny G.L."/>
            <person name="Smith M.E."/>
            <person name="James T.Y."/>
            <person name="Grigoriev I.V."/>
        </authorList>
    </citation>
    <scope>NUCLEOTIDE SEQUENCE [LARGE SCALE GENOMIC DNA]</scope>
</reference>
<gene>
    <name evidence="2" type="ORF">BDK51DRAFT_37123</name>
</gene>
<proteinExistence type="predicted"/>
<organism evidence="2 3">
    <name type="scientific">Blyttiomyces helicus</name>
    <dbReference type="NCBI Taxonomy" id="388810"/>
    <lineage>
        <taxon>Eukaryota</taxon>
        <taxon>Fungi</taxon>
        <taxon>Fungi incertae sedis</taxon>
        <taxon>Chytridiomycota</taxon>
        <taxon>Chytridiomycota incertae sedis</taxon>
        <taxon>Chytridiomycetes</taxon>
        <taxon>Chytridiomycetes incertae sedis</taxon>
        <taxon>Blyttiomyces</taxon>
    </lineage>
</organism>
<dbReference type="Proteomes" id="UP000269721">
    <property type="component" value="Unassembled WGS sequence"/>
</dbReference>
<protein>
    <submittedName>
        <fullName evidence="2">Uncharacterized protein</fullName>
    </submittedName>
</protein>
<accession>A0A4P9WGV6</accession>
<name>A0A4P9WGV6_9FUNG</name>
<sequence length="171" mass="16979">MAYGAIWPGSNETADVGIVPAFPPASKVAFASAPGAPSAKAPPAVPSLPAVTSHTPASTTVPAAAAAPIVASAPSHSPAPAAIIPTSVPSASLKSPPAVQAPDPSARQQTVPARDATEDDDLDFLLSMETQSAPAPQPTKLARPAALQSQAASKPDAGAENLEDWLDDLLG</sequence>
<evidence type="ECO:0000256" key="1">
    <source>
        <dbReference type="SAM" id="MobiDB-lite"/>
    </source>
</evidence>
<dbReference type="EMBL" id="KZ994799">
    <property type="protein sequence ID" value="RKO92039.1"/>
    <property type="molecule type" value="Genomic_DNA"/>
</dbReference>
<feature type="region of interest" description="Disordered" evidence="1">
    <location>
        <begin position="30"/>
        <end position="171"/>
    </location>
</feature>
<dbReference type="AlphaFoldDB" id="A0A4P9WGV6"/>
<feature type="compositionally biased region" description="Acidic residues" evidence="1">
    <location>
        <begin position="161"/>
        <end position="171"/>
    </location>
</feature>
<keyword evidence="3" id="KW-1185">Reference proteome</keyword>
<evidence type="ECO:0000313" key="2">
    <source>
        <dbReference type="EMBL" id="RKO92039.1"/>
    </source>
</evidence>